<accession>A0A1M6YXR0</accession>
<dbReference type="EMBL" id="FRBL01000002">
    <property type="protein sequence ID" value="SHL22852.1"/>
    <property type="molecule type" value="Genomic_DNA"/>
</dbReference>
<dbReference type="InterPro" id="IPR008979">
    <property type="entry name" value="Galactose-bd-like_sf"/>
</dbReference>
<organism evidence="2 3">
    <name type="scientific">Chitinophaga jiangningensis</name>
    <dbReference type="NCBI Taxonomy" id="1419482"/>
    <lineage>
        <taxon>Bacteria</taxon>
        <taxon>Pseudomonadati</taxon>
        <taxon>Bacteroidota</taxon>
        <taxon>Chitinophagia</taxon>
        <taxon>Chitinophagales</taxon>
        <taxon>Chitinophagaceae</taxon>
        <taxon>Chitinophaga</taxon>
    </lineage>
</organism>
<evidence type="ECO:0000313" key="3">
    <source>
        <dbReference type="Proteomes" id="UP000184420"/>
    </source>
</evidence>
<dbReference type="AlphaFoldDB" id="A0A1M6YXR0"/>
<evidence type="ECO:0000313" key="2">
    <source>
        <dbReference type="EMBL" id="SHL22852.1"/>
    </source>
</evidence>
<evidence type="ECO:0000256" key="1">
    <source>
        <dbReference type="SAM" id="SignalP"/>
    </source>
</evidence>
<dbReference type="InterPro" id="IPR053161">
    <property type="entry name" value="Ulvan_degrading_GH"/>
</dbReference>
<dbReference type="Pfam" id="PF17132">
    <property type="entry name" value="Glyco_hydro_106"/>
    <property type="match status" value="2"/>
</dbReference>
<feature type="chain" id="PRO_5012613049" evidence="1">
    <location>
        <begin position="28"/>
        <end position="940"/>
    </location>
</feature>
<keyword evidence="1" id="KW-0732">Signal</keyword>
<gene>
    <name evidence="2" type="ORF">SAMN05444266_102530</name>
</gene>
<dbReference type="PANTHER" id="PTHR36848:SF2">
    <property type="entry name" value="SECRETED PROTEIN"/>
    <property type="match status" value="1"/>
</dbReference>
<sequence>MILYFVEMKKKVLQIAAMLVCNYAAQAQVQWPAITQTAKPWTRWWWEGSAVDSSGLTAAMELYAKAGLGGLEITPIYGVKGTEARFRPFLSPSWMTMLEYTLSEASRLKLGIDMATGTGWPFGGPWVTNEDASKYLAYKKFEIKKGSSLSEKLEFIQEPILRSANPKPLPPDTKVLEPVSANKNLQELAIDQVRFRKPLPLVSVLAYDSKGNMTDVTRYATADGRLNWSAPEDVTIYALFMGWHGKMVERAAPGGEGLAIDHFSLPALQHYLAKFDEAFKGRNTASLRSYFNDSYEVDDARGQANWTPEFFSEFQRLRGYDLRTVMPLLLAKDNSQEHLRVLYDYRMTISDLLLEKFTQPWHNWAKAQGKLIRNQSHGSPSNIFDLYETVDIPETEGTEILRFKFASSAAHVSGKQFASAEAATWLGEHFKSSLGDVKQAVDKYFLGGVNHIFYHGTNYSPQDEPYPGWLFYAAVHFTPANSFWKDFHTLNEYVARCQSFLQAGQSDNDVLLYFPFHDRNMQPGRDMLHHFDGMEGFSGTYFESVAEEMLKEGWTFDMVSDRQLLESKATDGKVQMPGGKYKAILLADVKYLPLETLQKLNALAKAGVKILFYENLPADVTGYHNLEQNRAAFHKTLAEVSANKNSALNNHLSELMRAAGIVKEEMNGLSFERRSWDKGRTYFIANTTGKEYHSYITLSEPFASVVQYNPMTQEAGVAHAVGRQVYMHLKAGESCILQTSSEKSTAPAYPYMISAGLPEEITGDWQLQFLQGGPDIPQGKITTKTGSWTDLQVAHASEFSGTAAYTINIKKPQRNVDAYELNLGKVGETAEVFLNGKRITTLMGPDYRVMIPMSAFKENNELRILVTNGMANRMIALEKKGVQWKKFYNINMPARLPENRGDDGLFTTKGWQPTPSGLLGKVTLTPQRKLLDLKITKPRQ</sequence>
<dbReference type="SUPFAM" id="SSF49785">
    <property type="entry name" value="Galactose-binding domain-like"/>
    <property type="match status" value="1"/>
</dbReference>
<reference evidence="2 3" key="1">
    <citation type="submission" date="2016-11" db="EMBL/GenBank/DDBJ databases">
        <authorList>
            <person name="Jaros S."/>
            <person name="Januszkiewicz K."/>
            <person name="Wedrychowicz H."/>
        </authorList>
    </citation>
    <scope>NUCLEOTIDE SEQUENCE [LARGE SCALE GENOMIC DNA]</scope>
    <source>
        <strain evidence="2 3">DSM 27406</strain>
    </source>
</reference>
<dbReference type="STRING" id="1419482.SAMN05444266_102530"/>
<keyword evidence="3" id="KW-1185">Reference proteome</keyword>
<feature type="signal peptide" evidence="1">
    <location>
        <begin position="1"/>
        <end position="27"/>
    </location>
</feature>
<name>A0A1M6YXR0_9BACT</name>
<dbReference type="PANTHER" id="PTHR36848">
    <property type="entry name" value="DNA-BINDING PROTEIN (PUTATIVE SECRETED PROTEIN)-RELATED"/>
    <property type="match status" value="1"/>
</dbReference>
<proteinExistence type="predicted"/>
<dbReference type="Proteomes" id="UP000184420">
    <property type="component" value="Unassembled WGS sequence"/>
</dbReference>
<dbReference type="NCBIfam" id="NF045579">
    <property type="entry name" value="rhamnoside_JR"/>
    <property type="match status" value="1"/>
</dbReference>
<protein>
    <submittedName>
        <fullName evidence="2">Alpha-L-rhamnosidase</fullName>
    </submittedName>
</protein>
<dbReference type="Gene3D" id="2.60.120.260">
    <property type="entry name" value="Galactose-binding domain-like"/>
    <property type="match status" value="1"/>
</dbReference>